<organism evidence="3 4">
    <name type="scientific">Mytilus edulis</name>
    <name type="common">Blue mussel</name>
    <dbReference type="NCBI Taxonomy" id="6550"/>
    <lineage>
        <taxon>Eukaryota</taxon>
        <taxon>Metazoa</taxon>
        <taxon>Spiralia</taxon>
        <taxon>Lophotrochozoa</taxon>
        <taxon>Mollusca</taxon>
        <taxon>Bivalvia</taxon>
        <taxon>Autobranchia</taxon>
        <taxon>Pteriomorphia</taxon>
        <taxon>Mytilida</taxon>
        <taxon>Mytiloidea</taxon>
        <taxon>Mytilidae</taxon>
        <taxon>Mytilinae</taxon>
        <taxon>Mytilus</taxon>
    </lineage>
</organism>
<keyword evidence="4" id="KW-1185">Reference proteome</keyword>
<dbReference type="EMBL" id="CAJPWZ010000700">
    <property type="protein sequence ID" value="CAG2198850.1"/>
    <property type="molecule type" value="Genomic_DNA"/>
</dbReference>
<feature type="compositionally biased region" description="Basic and acidic residues" evidence="1">
    <location>
        <begin position="272"/>
        <end position="283"/>
    </location>
</feature>
<dbReference type="AlphaFoldDB" id="A0A8S3QQL0"/>
<proteinExistence type="predicted"/>
<evidence type="ECO:0000313" key="4">
    <source>
        <dbReference type="Proteomes" id="UP000683360"/>
    </source>
</evidence>
<dbReference type="Proteomes" id="UP000683360">
    <property type="component" value="Unassembled WGS sequence"/>
</dbReference>
<feature type="domain" description="J" evidence="2">
    <location>
        <begin position="19"/>
        <end position="91"/>
    </location>
</feature>
<dbReference type="Gene3D" id="1.10.287.110">
    <property type="entry name" value="DnaJ domain"/>
    <property type="match status" value="1"/>
</dbReference>
<accession>A0A8S3QQL0</accession>
<dbReference type="OrthoDB" id="6142417at2759"/>
<evidence type="ECO:0000259" key="2">
    <source>
        <dbReference type="PROSITE" id="PS50076"/>
    </source>
</evidence>
<name>A0A8S3QQL0_MYTED</name>
<dbReference type="Pfam" id="PF00226">
    <property type="entry name" value="DnaJ"/>
    <property type="match status" value="1"/>
</dbReference>
<gene>
    <name evidence="3" type="ORF">MEDL_13562</name>
</gene>
<feature type="compositionally biased region" description="Polar residues" evidence="1">
    <location>
        <begin position="284"/>
        <end position="295"/>
    </location>
</feature>
<reference evidence="3" key="1">
    <citation type="submission" date="2021-03" db="EMBL/GenBank/DDBJ databases">
        <authorList>
            <person name="Bekaert M."/>
        </authorList>
    </citation>
    <scope>NUCLEOTIDE SEQUENCE</scope>
</reference>
<dbReference type="InterPro" id="IPR036869">
    <property type="entry name" value="J_dom_sf"/>
</dbReference>
<evidence type="ECO:0000256" key="1">
    <source>
        <dbReference type="SAM" id="MobiDB-lite"/>
    </source>
</evidence>
<sequence length="295" mass="31995">MCIRKINVSKETSSDEGRNLYEILKLDFKEIRKLDKEKQDQEIRTAYHREIRRWHSDTAGELGDDEMAHEVIAAYEILTNHERRAEYHNKADYTEGGFQKLGGDQFCGPNVRLRNKYGGPLGAACLGGSMQSLMRSINRKSIEKGCNIEDWAKSLGIGFVAGAITGATSAEITNGVTAIGRNAVIASGGGAVTWKQAFGHAVTGAAVGGVTATAVGAVSNVSSTNVVGPFAPRLRDGISLEKFTKYSLTNKGSESVLGTITGFVEERLDGEQENRPIGEHVMDRQNSSHKTFSKI</sequence>
<dbReference type="PROSITE" id="PS50076">
    <property type="entry name" value="DNAJ_2"/>
    <property type="match status" value="1"/>
</dbReference>
<dbReference type="CDD" id="cd06257">
    <property type="entry name" value="DnaJ"/>
    <property type="match status" value="1"/>
</dbReference>
<evidence type="ECO:0000313" key="3">
    <source>
        <dbReference type="EMBL" id="CAG2198850.1"/>
    </source>
</evidence>
<dbReference type="InterPro" id="IPR001623">
    <property type="entry name" value="DnaJ_domain"/>
</dbReference>
<protein>
    <recommendedName>
        <fullName evidence="2">J domain-containing protein</fullName>
    </recommendedName>
</protein>
<dbReference type="SUPFAM" id="SSF46565">
    <property type="entry name" value="Chaperone J-domain"/>
    <property type="match status" value="1"/>
</dbReference>
<comment type="caution">
    <text evidence="3">The sequence shown here is derived from an EMBL/GenBank/DDBJ whole genome shotgun (WGS) entry which is preliminary data.</text>
</comment>
<feature type="region of interest" description="Disordered" evidence="1">
    <location>
        <begin position="272"/>
        <end position="295"/>
    </location>
</feature>